<organism evidence="1 2">
    <name type="scientific">Crossiella cryophila</name>
    <dbReference type="NCBI Taxonomy" id="43355"/>
    <lineage>
        <taxon>Bacteria</taxon>
        <taxon>Bacillati</taxon>
        <taxon>Actinomycetota</taxon>
        <taxon>Actinomycetes</taxon>
        <taxon>Pseudonocardiales</taxon>
        <taxon>Pseudonocardiaceae</taxon>
        <taxon>Crossiella</taxon>
    </lineage>
</organism>
<reference evidence="1 2" key="1">
    <citation type="submission" date="2020-08" db="EMBL/GenBank/DDBJ databases">
        <title>Sequencing the genomes of 1000 actinobacteria strains.</title>
        <authorList>
            <person name="Klenk H.-P."/>
        </authorList>
    </citation>
    <scope>NUCLEOTIDE SEQUENCE [LARGE SCALE GENOMIC DNA]</scope>
    <source>
        <strain evidence="1 2">DSM 44230</strain>
    </source>
</reference>
<evidence type="ECO:0000313" key="2">
    <source>
        <dbReference type="Proteomes" id="UP000533598"/>
    </source>
</evidence>
<dbReference type="InterPro" id="IPR038056">
    <property type="entry name" value="YjbR-like_sf"/>
</dbReference>
<accession>A0A7W7FX00</accession>
<sequence length="132" mass="14290">MAEDGSPRANEELRARLERLAGGLPEAVVEAEQHSAFRVRKKTFGYYLDDHHGDGIVALCVKAAPGQQQALVGARPERYLVPAYLGAKGWVSLRLDLGAPDWAEVEELLLDSYRLVAPKTLAARVTGGPAGR</sequence>
<dbReference type="EMBL" id="JACHMH010000001">
    <property type="protein sequence ID" value="MBB4680797.1"/>
    <property type="molecule type" value="Genomic_DNA"/>
</dbReference>
<evidence type="ECO:0000313" key="1">
    <source>
        <dbReference type="EMBL" id="MBB4680797.1"/>
    </source>
</evidence>
<dbReference type="RefSeq" id="WP_185006859.1">
    <property type="nucleotide sequence ID" value="NZ_BAAAUI010000062.1"/>
</dbReference>
<comment type="caution">
    <text evidence="1">The sequence shown here is derived from an EMBL/GenBank/DDBJ whole genome shotgun (WGS) entry which is preliminary data.</text>
</comment>
<dbReference type="AlphaFoldDB" id="A0A7W7FX00"/>
<dbReference type="Gene3D" id="3.90.1150.30">
    <property type="match status" value="1"/>
</dbReference>
<dbReference type="Proteomes" id="UP000533598">
    <property type="component" value="Unassembled WGS sequence"/>
</dbReference>
<dbReference type="Pfam" id="PF04237">
    <property type="entry name" value="YjbR"/>
    <property type="match status" value="1"/>
</dbReference>
<dbReference type="InterPro" id="IPR058532">
    <property type="entry name" value="YjbR/MT2646/Rv2570-like"/>
</dbReference>
<keyword evidence="2" id="KW-1185">Reference proteome</keyword>
<name>A0A7W7FX00_9PSEU</name>
<evidence type="ECO:0008006" key="3">
    <source>
        <dbReference type="Google" id="ProtNLM"/>
    </source>
</evidence>
<proteinExistence type="predicted"/>
<protein>
    <recommendedName>
        <fullName evidence="3">MmcQ/YjbR family DNA-binding protein</fullName>
    </recommendedName>
</protein>
<dbReference type="SUPFAM" id="SSF142906">
    <property type="entry name" value="YjbR-like"/>
    <property type="match status" value="1"/>
</dbReference>
<gene>
    <name evidence="1" type="ORF">HNR67_006915</name>
</gene>